<keyword evidence="6 10" id="KW-0482">Metalloprotease</keyword>
<evidence type="ECO:0000313" key="15">
    <source>
        <dbReference type="WBParaSite" id="PSAMB.scaffold1756size28065.g14863.t1"/>
    </source>
</evidence>
<sequence length="506" mass="57443">MKAYAKFCLLVVVLACGLTVFVDGAPIPPDHELRQHFPSLSNNDFAEMTNLLDQIKQVAHDRFYGKDSVAVAQHSTDMRPSVSISIAQPGVQVPISRYLFEGDILLSPLQANVILRNLLRVLRKNRRRRSSWPALKQLITSSSMLLSRDKRSLYSSEKARWKNFPIQYTFHDSLSVDAVTEIGLAIDYWMNHTCLTFEKVSEPERDYIEFFRGQGCYSMIGRVGGRQGVSIGDGCERTGTIEHEIGHALGLWHEQARPDADCCIVLEPDNIINNFISDFLQRSWEEVLTYGIPYDMGSVMHYGSTAFTNDWSKKTVLTRDARYQRTIGQRERLSFYDVQVINKAYCPKHCDIDLPCFNGGYTHPGKCDGCICPDGFGGIVCDRHEQPKNAQCGGMLPALEQWAEITSPGYPHPGYNIDQKCSWILRAPQGKRVELEFIDRFQFFCTTTCLDFVEVKASADVKLTGFRYCCFERPTEAVVSELADMIVIFRSTVSRDVGFKARFRYS</sequence>
<dbReference type="InterPro" id="IPR035914">
    <property type="entry name" value="Sperma_CUB_dom_sf"/>
</dbReference>
<dbReference type="Gene3D" id="2.60.120.290">
    <property type="entry name" value="Spermadhesin, CUB domain"/>
    <property type="match status" value="1"/>
</dbReference>
<comment type="caution">
    <text evidence="9">Lacks conserved residue(s) required for the propagation of feature annotation.</text>
</comment>
<comment type="cofactor">
    <cofactor evidence="10 11">
        <name>Zn(2+)</name>
        <dbReference type="ChEBI" id="CHEBI:29105"/>
    </cofactor>
    <text evidence="10 11">Binds 1 zinc ion per subunit.</text>
</comment>
<keyword evidence="5 10" id="KW-0862">Zinc</keyword>
<dbReference type="SMART" id="SM00235">
    <property type="entry name" value="ZnMc"/>
    <property type="match status" value="1"/>
</dbReference>
<evidence type="ECO:0000256" key="8">
    <source>
        <dbReference type="ARBA" id="ARBA00023180"/>
    </source>
</evidence>
<dbReference type="GO" id="GO:0004222">
    <property type="term" value="F:metalloendopeptidase activity"/>
    <property type="evidence" value="ECO:0007669"/>
    <property type="project" value="UniProtKB-UniRule"/>
</dbReference>
<evidence type="ECO:0000259" key="13">
    <source>
        <dbReference type="PROSITE" id="PS51864"/>
    </source>
</evidence>
<keyword evidence="2 10" id="KW-0645">Protease</keyword>
<evidence type="ECO:0000256" key="1">
    <source>
        <dbReference type="ARBA" id="ARBA00022536"/>
    </source>
</evidence>
<dbReference type="CDD" id="cd00041">
    <property type="entry name" value="CUB"/>
    <property type="match status" value="1"/>
</dbReference>
<dbReference type="Pfam" id="PF00431">
    <property type="entry name" value="CUB"/>
    <property type="match status" value="1"/>
</dbReference>
<feature type="binding site" evidence="10">
    <location>
        <position position="243"/>
    </location>
    <ligand>
        <name>Zn(2+)</name>
        <dbReference type="ChEBI" id="CHEBI:29105"/>
        <note>catalytic</note>
    </ligand>
</feature>
<keyword evidence="3 10" id="KW-0479">Metal-binding</keyword>
<feature type="chain" id="PRO_5038160923" description="Metalloendopeptidase" evidence="11">
    <location>
        <begin position="25"/>
        <end position="506"/>
    </location>
</feature>
<evidence type="ECO:0000256" key="9">
    <source>
        <dbReference type="PROSITE-ProRule" id="PRU00059"/>
    </source>
</evidence>
<evidence type="ECO:0000259" key="12">
    <source>
        <dbReference type="PROSITE" id="PS01180"/>
    </source>
</evidence>
<feature type="binding site" evidence="10">
    <location>
        <position position="253"/>
    </location>
    <ligand>
        <name>Zn(2+)</name>
        <dbReference type="ChEBI" id="CHEBI:29105"/>
        <note>catalytic</note>
    </ligand>
</feature>
<evidence type="ECO:0000313" key="14">
    <source>
        <dbReference type="Proteomes" id="UP000887566"/>
    </source>
</evidence>
<dbReference type="EC" id="3.4.24.-" evidence="11"/>
<dbReference type="SMART" id="SM00042">
    <property type="entry name" value="CUB"/>
    <property type="match status" value="1"/>
</dbReference>
<reference evidence="15" key="1">
    <citation type="submission" date="2022-11" db="UniProtKB">
        <authorList>
            <consortium name="WormBaseParasite"/>
        </authorList>
    </citation>
    <scope>IDENTIFICATION</scope>
</reference>
<dbReference type="GO" id="GO:0006508">
    <property type="term" value="P:proteolysis"/>
    <property type="evidence" value="ECO:0007669"/>
    <property type="project" value="UniProtKB-KW"/>
</dbReference>
<dbReference type="SUPFAM" id="SSF49854">
    <property type="entry name" value="Spermadhesin, CUB domain"/>
    <property type="match status" value="1"/>
</dbReference>
<dbReference type="SUPFAM" id="SSF55486">
    <property type="entry name" value="Metalloproteases ('zincins'), catalytic domain"/>
    <property type="match status" value="1"/>
</dbReference>
<evidence type="ECO:0000256" key="2">
    <source>
        <dbReference type="ARBA" id="ARBA00022670"/>
    </source>
</evidence>
<feature type="active site" evidence="10">
    <location>
        <position position="244"/>
    </location>
</feature>
<dbReference type="InterPro" id="IPR034035">
    <property type="entry name" value="Astacin-like_dom"/>
</dbReference>
<dbReference type="Pfam" id="PF01400">
    <property type="entry name" value="Astacin"/>
    <property type="match status" value="1"/>
</dbReference>
<accession>A0A914VBM6</accession>
<dbReference type="PROSITE" id="PS01180">
    <property type="entry name" value="CUB"/>
    <property type="match status" value="1"/>
</dbReference>
<protein>
    <recommendedName>
        <fullName evidence="11">Metalloendopeptidase</fullName>
        <ecNumber evidence="11">3.4.24.-</ecNumber>
    </recommendedName>
</protein>
<dbReference type="GO" id="GO:0018996">
    <property type="term" value="P:molting cycle, collagen and cuticulin-based cuticle"/>
    <property type="evidence" value="ECO:0007669"/>
    <property type="project" value="UniProtKB-ARBA"/>
</dbReference>
<dbReference type="PRINTS" id="PR00480">
    <property type="entry name" value="ASTACIN"/>
</dbReference>
<name>A0A914VBM6_9BILA</name>
<feature type="domain" description="Peptidase M12A" evidence="13">
    <location>
        <begin position="151"/>
        <end position="347"/>
    </location>
</feature>
<dbReference type="AlphaFoldDB" id="A0A914VBM6"/>
<evidence type="ECO:0000256" key="6">
    <source>
        <dbReference type="ARBA" id="ARBA00023049"/>
    </source>
</evidence>
<evidence type="ECO:0000256" key="10">
    <source>
        <dbReference type="PROSITE-ProRule" id="PRU01211"/>
    </source>
</evidence>
<dbReference type="PANTHER" id="PTHR10127">
    <property type="entry name" value="DISCOIDIN, CUB, EGF, LAMININ , AND ZINC METALLOPROTEASE DOMAIN CONTAINING"/>
    <property type="match status" value="1"/>
</dbReference>
<dbReference type="InterPro" id="IPR001506">
    <property type="entry name" value="Peptidase_M12A"/>
</dbReference>
<proteinExistence type="predicted"/>
<feature type="signal peptide" evidence="11">
    <location>
        <begin position="1"/>
        <end position="24"/>
    </location>
</feature>
<keyword evidence="7" id="KW-1015">Disulfide bond</keyword>
<keyword evidence="4 10" id="KW-0378">Hydrolase</keyword>
<organism evidence="14 15">
    <name type="scientific">Plectus sambesii</name>
    <dbReference type="NCBI Taxonomy" id="2011161"/>
    <lineage>
        <taxon>Eukaryota</taxon>
        <taxon>Metazoa</taxon>
        <taxon>Ecdysozoa</taxon>
        <taxon>Nematoda</taxon>
        <taxon>Chromadorea</taxon>
        <taxon>Plectida</taxon>
        <taxon>Plectina</taxon>
        <taxon>Plectoidea</taxon>
        <taxon>Plectidae</taxon>
        <taxon>Plectus</taxon>
    </lineage>
</organism>
<dbReference type="Gene3D" id="3.40.390.10">
    <property type="entry name" value="Collagenase (Catalytic Domain)"/>
    <property type="match status" value="1"/>
</dbReference>
<feature type="binding site" evidence="10">
    <location>
        <position position="247"/>
    </location>
    <ligand>
        <name>Zn(2+)</name>
        <dbReference type="ChEBI" id="CHEBI:29105"/>
        <note>catalytic</note>
    </ligand>
</feature>
<dbReference type="PANTHER" id="PTHR10127:SF849">
    <property type="entry name" value="ZINC METALLOPROTEINASE NAS-36"/>
    <property type="match status" value="1"/>
</dbReference>
<feature type="domain" description="CUB" evidence="12">
    <location>
        <begin position="392"/>
        <end position="506"/>
    </location>
</feature>
<dbReference type="CDD" id="cd04280">
    <property type="entry name" value="ZnMc_astacin_like"/>
    <property type="match status" value="1"/>
</dbReference>
<dbReference type="InterPro" id="IPR024079">
    <property type="entry name" value="MetalloPept_cat_dom_sf"/>
</dbReference>
<evidence type="ECO:0000256" key="4">
    <source>
        <dbReference type="ARBA" id="ARBA00022801"/>
    </source>
</evidence>
<dbReference type="InterPro" id="IPR006026">
    <property type="entry name" value="Peptidase_Metallo"/>
</dbReference>
<dbReference type="GO" id="GO:0008270">
    <property type="term" value="F:zinc ion binding"/>
    <property type="evidence" value="ECO:0007669"/>
    <property type="project" value="UniProtKB-UniRule"/>
</dbReference>
<evidence type="ECO:0000256" key="7">
    <source>
        <dbReference type="ARBA" id="ARBA00023157"/>
    </source>
</evidence>
<keyword evidence="1" id="KW-0245">EGF-like domain</keyword>
<evidence type="ECO:0000256" key="3">
    <source>
        <dbReference type="ARBA" id="ARBA00022723"/>
    </source>
</evidence>
<keyword evidence="11" id="KW-0732">Signal</keyword>
<keyword evidence="14" id="KW-1185">Reference proteome</keyword>
<dbReference type="FunFam" id="3.40.390.10:FF:000028">
    <property type="entry name" value="Zinc metalloproteinase"/>
    <property type="match status" value="1"/>
</dbReference>
<dbReference type="WBParaSite" id="PSAMB.scaffold1756size28065.g14863.t1">
    <property type="protein sequence ID" value="PSAMB.scaffold1756size28065.g14863.t1"/>
    <property type="gene ID" value="PSAMB.scaffold1756size28065.g14863"/>
</dbReference>
<evidence type="ECO:0000256" key="11">
    <source>
        <dbReference type="RuleBase" id="RU361183"/>
    </source>
</evidence>
<evidence type="ECO:0000256" key="5">
    <source>
        <dbReference type="ARBA" id="ARBA00022833"/>
    </source>
</evidence>
<dbReference type="Proteomes" id="UP000887566">
    <property type="component" value="Unplaced"/>
</dbReference>
<dbReference type="PROSITE" id="PS51864">
    <property type="entry name" value="ASTACIN"/>
    <property type="match status" value="1"/>
</dbReference>
<dbReference type="InterPro" id="IPR000859">
    <property type="entry name" value="CUB_dom"/>
</dbReference>
<keyword evidence="8" id="KW-0325">Glycoprotein</keyword>